<dbReference type="Gene3D" id="1.20.58.760">
    <property type="entry name" value="Peptidase M41"/>
    <property type="match status" value="1"/>
</dbReference>
<dbReference type="Pfam" id="PF01434">
    <property type="entry name" value="Peptidase_M41"/>
    <property type="match status" value="1"/>
</dbReference>
<keyword evidence="2" id="KW-0067">ATP-binding</keyword>
<dbReference type="InterPro" id="IPR000641">
    <property type="entry name" value="CbxX/CfxQ"/>
</dbReference>
<dbReference type="PANTHER" id="PTHR23076">
    <property type="entry name" value="METALLOPROTEASE M41 FTSH"/>
    <property type="match status" value="1"/>
</dbReference>
<dbReference type="EMBL" id="CAFBNL010000003">
    <property type="protein sequence ID" value="CAB4941303.1"/>
    <property type="molecule type" value="Genomic_DNA"/>
</dbReference>
<name>A0A6J7JDJ8_9ZZZZ</name>
<dbReference type="GO" id="GO:0016887">
    <property type="term" value="F:ATP hydrolysis activity"/>
    <property type="evidence" value="ECO:0007669"/>
    <property type="project" value="InterPro"/>
</dbReference>
<dbReference type="GO" id="GO:0005886">
    <property type="term" value="C:plasma membrane"/>
    <property type="evidence" value="ECO:0007669"/>
    <property type="project" value="TreeGrafter"/>
</dbReference>
<dbReference type="Pfam" id="PF00004">
    <property type="entry name" value="AAA"/>
    <property type="match status" value="2"/>
</dbReference>
<feature type="region of interest" description="Disordered" evidence="3">
    <location>
        <begin position="227"/>
        <end position="249"/>
    </location>
</feature>
<dbReference type="SUPFAM" id="SSF52540">
    <property type="entry name" value="P-loop containing nucleoside triphosphate hydrolases"/>
    <property type="match status" value="1"/>
</dbReference>
<dbReference type="PANTHER" id="PTHR23076:SF97">
    <property type="entry name" value="ATP-DEPENDENT ZINC METALLOPROTEASE YME1L1"/>
    <property type="match status" value="1"/>
</dbReference>
<evidence type="ECO:0000313" key="6">
    <source>
        <dbReference type="EMBL" id="CAB4941303.1"/>
    </source>
</evidence>
<dbReference type="GO" id="GO:0005524">
    <property type="term" value="F:ATP binding"/>
    <property type="evidence" value="ECO:0007669"/>
    <property type="project" value="UniProtKB-KW"/>
</dbReference>
<dbReference type="InterPro" id="IPR000642">
    <property type="entry name" value="Peptidase_M41"/>
</dbReference>
<accession>A0A6J7JDJ8</accession>
<dbReference type="InterPro" id="IPR037219">
    <property type="entry name" value="Peptidase_M41-like"/>
</dbReference>
<dbReference type="Gene3D" id="1.10.8.60">
    <property type="match status" value="1"/>
</dbReference>
<dbReference type="GO" id="GO:0004222">
    <property type="term" value="F:metalloendopeptidase activity"/>
    <property type="evidence" value="ECO:0007669"/>
    <property type="project" value="InterPro"/>
</dbReference>
<keyword evidence="4" id="KW-1133">Transmembrane helix</keyword>
<evidence type="ECO:0000256" key="1">
    <source>
        <dbReference type="ARBA" id="ARBA00022741"/>
    </source>
</evidence>
<keyword evidence="1" id="KW-0547">Nucleotide-binding</keyword>
<dbReference type="InterPro" id="IPR003593">
    <property type="entry name" value="AAA+_ATPase"/>
</dbReference>
<dbReference type="PRINTS" id="PR00819">
    <property type="entry name" value="CBXCFQXSUPER"/>
</dbReference>
<dbReference type="GO" id="GO:0004176">
    <property type="term" value="F:ATP-dependent peptidase activity"/>
    <property type="evidence" value="ECO:0007669"/>
    <property type="project" value="InterPro"/>
</dbReference>
<dbReference type="InterPro" id="IPR027417">
    <property type="entry name" value="P-loop_NTPase"/>
</dbReference>
<dbReference type="GO" id="GO:0030163">
    <property type="term" value="P:protein catabolic process"/>
    <property type="evidence" value="ECO:0007669"/>
    <property type="project" value="TreeGrafter"/>
</dbReference>
<feature type="transmembrane region" description="Helical" evidence="4">
    <location>
        <begin position="31"/>
        <end position="51"/>
    </location>
</feature>
<dbReference type="PROSITE" id="PS00674">
    <property type="entry name" value="AAA"/>
    <property type="match status" value="1"/>
</dbReference>
<dbReference type="InterPro" id="IPR003959">
    <property type="entry name" value="ATPase_AAA_core"/>
</dbReference>
<organism evidence="6">
    <name type="scientific">freshwater metagenome</name>
    <dbReference type="NCBI Taxonomy" id="449393"/>
    <lineage>
        <taxon>unclassified sequences</taxon>
        <taxon>metagenomes</taxon>
        <taxon>ecological metagenomes</taxon>
    </lineage>
</organism>
<gene>
    <name evidence="6" type="ORF">UFOPK3789_00094</name>
</gene>
<feature type="compositionally biased region" description="Low complexity" evidence="3">
    <location>
        <begin position="231"/>
        <end position="248"/>
    </location>
</feature>
<dbReference type="InterPro" id="IPR003960">
    <property type="entry name" value="ATPase_AAA_CS"/>
</dbReference>
<evidence type="ECO:0000256" key="4">
    <source>
        <dbReference type="SAM" id="Phobius"/>
    </source>
</evidence>
<reference evidence="6" key="1">
    <citation type="submission" date="2020-05" db="EMBL/GenBank/DDBJ databases">
        <authorList>
            <person name="Chiriac C."/>
            <person name="Salcher M."/>
            <person name="Ghai R."/>
            <person name="Kavagutti S V."/>
        </authorList>
    </citation>
    <scope>NUCLEOTIDE SEQUENCE</scope>
</reference>
<dbReference type="SMART" id="SM00382">
    <property type="entry name" value="AAA"/>
    <property type="match status" value="1"/>
</dbReference>
<protein>
    <submittedName>
        <fullName evidence="6">Unannotated protein</fullName>
    </submittedName>
</protein>
<evidence type="ECO:0000256" key="2">
    <source>
        <dbReference type="ARBA" id="ARBA00022840"/>
    </source>
</evidence>
<dbReference type="SUPFAM" id="SSF140990">
    <property type="entry name" value="FtsH protease domain-like"/>
    <property type="match status" value="1"/>
</dbReference>
<keyword evidence="4" id="KW-0812">Transmembrane</keyword>
<sequence length="613" mass="67344">MDDLSLLSGHAVLRGVADVSAHREAHRRRRLVQIIAGLALIATVLYWRLLAGIPFTFGWPDIHLSSEMQQLLPGVALIIVLGAVLVVPLLSAGKSPHVMYRPSEIPITLDDVVGLGVVKEEVVKTLNLFLAFRTFRDRMGGNPRRAILFEGPPGTGKTYMAKAMAREAGVPFLYVSASSFQSMYYGQTNRKIRSFFRKLRTIARREGGAIGFIEEIDAIAASRSGVRSRSTEGVSGPSSSDSSGIERSTMSEGISGVVNELLVQMQSFDEPTIGSRMRGAVIDLANRMLPEMKQFKKRPPVSSNILVIGATNRAADLDPALLRPGRFDRSISFDLPSRSGRREIIDYYLQRKAHVPELDREDRRDQLAAITLGYSPVMIEHLFDEALVWALRSNRESMDWTDVHQAKMTEEIGLKQPVEYTDEDRRTIATHESGHAVVAYLVGVGRKLEVLSIVKRKDALGLLAHSDTEERFTRTRTELIAAIQISFGGMTAEELFFGEAGTGPGGDLASATKIAAQMVGSFGMAGTLVSFDAIEPGPVSMGIVGKVLGNDDARRAVERILDRAKGDVRGLLDANRDLVEALRDELLRFDELVGDEILSVLHKAEDARERANK</sequence>
<evidence type="ECO:0000259" key="5">
    <source>
        <dbReference type="SMART" id="SM00382"/>
    </source>
</evidence>
<proteinExistence type="predicted"/>
<dbReference type="GO" id="GO:0006508">
    <property type="term" value="P:proteolysis"/>
    <property type="evidence" value="ECO:0007669"/>
    <property type="project" value="InterPro"/>
</dbReference>
<feature type="domain" description="AAA+ ATPase" evidence="5">
    <location>
        <begin position="143"/>
        <end position="337"/>
    </location>
</feature>
<dbReference type="AlphaFoldDB" id="A0A6J7JDJ8"/>
<feature type="transmembrane region" description="Helical" evidence="4">
    <location>
        <begin position="71"/>
        <end position="92"/>
    </location>
</feature>
<dbReference type="Gene3D" id="3.40.50.300">
    <property type="entry name" value="P-loop containing nucleotide triphosphate hydrolases"/>
    <property type="match status" value="1"/>
</dbReference>
<keyword evidence="4" id="KW-0472">Membrane</keyword>
<evidence type="ECO:0000256" key="3">
    <source>
        <dbReference type="SAM" id="MobiDB-lite"/>
    </source>
</evidence>